<feature type="region of interest" description="Disordered" evidence="1">
    <location>
        <begin position="163"/>
        <end position="203"/>
    </location>
</feature>
<accession>A0AAN7AVI6</accession>
<dbReference type="EMBL" id="MU863922">
    <property type="protein sequence ID" value="KAK4200197.1"/>
    <property type="molecule type" value="Genomic_DNA"/>
</dbReference>
<evidence type="ECO:0000313" key="2">
    <source>
        <dbReference type="EMBL" id="KAK4200197.1"/>
    </source>
</evidence>
<reference evidence="2" key="1">
    <citation type="journal article" date="2023" name="Mol. Phylogenet. Evol.">
        <title>Genome-scale phylogeny and comparative genomics of the fungal order Sordariales.</title>
        <authorList>
            <person name="Hensen N."/>
            <person name="Bonometti L."/>
            <person name="Westerberg I."/>
            <person name="Brannstrom I.O."/>
            <person name="Guillou S."/>
            <person name="Cros-Aarteil S."/>
            <person name="Calhoun S."/>
            <person name="Haridas S."/>
            <person name="Kuo A."/>
            <person name="Mondo S."/>
            <person name="Pangilinan J."/>
            <person name="Riley R."/>
            <person name="LaButti K."/>
            <person name="Andreopoulos B."/>
            <person name="Lipzen A."/>
            <person name="Chen C."/>
            <person name="Yan M."/>
            <person name="Daum C."/>
            <person name="Ng V."/>
            <person name="Clum A."/>
            <person name="Steindorff A."/>
            <person name="Ohm R.A."/>
            <person name="Martin F."/>
            <person name="Silar P."/>
            <person name="Natvig D.O."/>
            <person name="Lalanne C."/>
            <person name="Gautier V."/>
            <person name="Ament-Velasquez S.L."/>
            <person name="Kruys A."/>
            <person name="Hutchinson M.I."/>
            <person name="Powell A.J."/>
            <person name="Barry K."/>
            <person name="Miller A.N."/>
            <person name="Grigoriev I.V."/>
            <person name="Debuchy R."/>
            <person name="Gladieux P."/>
            <person name="Hiltunen Thoren M."/>
            <person name="Johannesson H."/>
        </authorList>
    </citation>
    <scope>NUCLEOTIDE SEQUENCE</scope>
    <source>
        <strain evidence="2">CBS 315.58</strain>
    </source>
</reference>
<feature type="compositionally biased region" description="Basic and acidic residues" evidence="1">
    <location>
        <begin position="10"/>
        <end position="21"/>
    </location>
</feature>
<sequence>MDAYHAPELPQERRSKLKSITDRLLGRKPKSFKVIRSRMLNSVKAPLPEIMEDASHDAALPDPSFTTIASSSTNPSENGYIDQGCRSLICFVSNARESASISSSSDNVGLERVPAFCATGPSRSCAALEETLVPIAVQPQTFFLRGVPRGAVVRRPRIIITTPTPSVTSASSDDASTSDASMVSDGVNEIPDDRLTLPSQRRR</sequence>
<dbReference type="Proteomes" id="UP001303160">
    <property type="component" value="Unassembled WGS sequence"/>
</dbReference>
<protein>
    <submittedName>
        <fullName evidence="2">Uncharacterized protein</fullName>
    </submittedName>
</protein>
<feature type="compositionally biased region" description="Low complexity" evidence="1">
    <location>
        <begin position="163"/>
        <end position="181"/>
    </location>
</feature>
<name>A0AAN7AVI6_9PEZI</name>
<evidence type="ECO:0000313" key="3">
    <source>
        <dbReference type="Proteomes" id="UP001303160"/>
    </source>
</evidence>
<reference evidence="2" key="2">
    <citation type="submission" date="2023-05" db="EMBL/GenBank/DDBJ databases">
        <authorList>
            <consortium name="Lawrence Berkeley National Laboratory"/>
            <person name="Steindorff A."/>
            <person name="Hensen N."/>
            <person name="Bonometti L."/>
            <person name="Westerberg I."/>
            <person name="Brannstrom I.O."/>
            <person name="Guillou S."/>
            <person name="Cros-Aarteil S."/>
            <person name="Calhoun S."/>
            <person name="Haridas S."/>
            <person name="Kuo A."/>
            <person name="Mondo S."/>
            <person name="Pangilinan J."/>
            <person name="Riley R."/>
            <person name="Labutti K."/>
            <person name="Andreopoulos B."/>
            <person name="Lipzen A."/>
            <person name="Chen C."/>
            <person name="Yanf M."/>
            <person name="Daum C."/>
            <person name="Ng V."/>
            <person name="Clum A."/>
            <person name="Ohm R."/>
            <person name="Martin F."/>
            <person name="Silar P."/>
            <person name="Natvig D."/>
            <person name="Lalanne C."/>
            <person name="Gautier V."/>
            <person name="Ament-Velasquez S.L."/>
            <person name="Kruys A."/>
            <person name="Hutchinson M.I."/>
            <person name="Powell A.J."/>
            <person name="Barry K."/>
            <person name="Miller A.N."/>
            <person name="Grigoriev I.V."/>
            <person name="Debuchy R."/>
            <person name="Gladieux P."/>
            <person name="Thoren M.H."/>
            <person name="Johannesson H."/>
        </authorList>
    </citation>
    <scope>NUCLEOTIDE SEQUENCE</scope>
    <source>
        <strain evidence="2">CBS 315.58</strain>
    </source>
</reference>
<keyword evidence="3" id="KW-1185">Reference proteome</keyword>
<evidence type="ECO:0000256" key="1">
    <source>
        <dbReference type="SAM" id="MobiDB-lite"/>
    </source>
</evidence>
<gene>
    <name evidence="2" type="ORF">QBC40DRAFT_348807</name>
</gene>
<comment type="caution">
    <text evidence="2">The sequence shown here is derived from an EMBL/GenBank/DDBJ whole genome shotgun (WGS) entry which is preliminary data.</text>
</comment>
<proteinExistence type="predicted"/>
<feature type="region of interest" description="Disordered" evidence="1">
    <location>
        <begin position="1"/>
        <end position="21"/>
    </location>
</feature>
<dbReference type="AlphaFoldDB" id="A0AAN7AVI6"/>
<organism evidence="2 3">
    <name type="scientific">Triangularia verruculosa</name>
    <dbReference type="NCBI Taxonomy" id="2587418"/>
    <lineage>
        <taxon>Eukaryota</taxon>
        <taxon>Fungi</taxon>
        <taxon>Dikarya</taxon>
        <taxon>Ascomycota</taxon>
        <taxon>Pezizomycotina</taxon>
        <taxon>Sordariomycetes</taxon>
        <taxon>Sordariomycetidae</taxon>
        <taxon>Sordariales</taxon>
        <taxon>Podosporaceae</taxon>
        <taxon>Triangularia</taxon>
    </lineage>
</organism>